<dbReference type="RefSeq" id="WP_091658035.1">
    <property type="nucleotide sequence ID" value="NZ_FONT01000002.1"/>
</dbReference>
<proteinExistence type="predicted"/>
<gene>
    <name evidence="1" type="ORF">SAMN05192532_10233</name>
</gene>
<dbReference type="OrthoDB" id="6120799at2"/>
<dbReference type="STRING" id="930128.SAMN05192532_10233"/>
<sequence>MLSSTNIHSKLGKGITPESFIEKMRPKYKETLDRYYNLFTWEAHNREAIAPLKQREDIQCSILAGDWCGDVHRNLGPILEVMKEAEIPTEIFIMEEHDDLMEQFLTMGGRSVPKVILTNQEGDVLFSWGPRPAYIQEPMIAFKQLNLDADNPVLDEERQKAYEGIFARYGKNGDYQKLVVYELTNQLLQL</sequence>
<dbReference type="Pfam" id="PF14595">
    <property type="entry name" value="Thioredoxin_9"/>
    <property type="match status" value="1"/>
</dbReference>
<dbReference type="Proteomes" id="UP000199516">
    <property type="component" value="Unassembled WGS sequence"/>
</dbReference>
<evidence type="ECO:0000313" key="2">
    <source>
        <dbReference type="Proteomes" id="UP000199516"/>
    </source>
</evidence>
<protein>
    <submittedName>
        <fullName evidence="1">Thioredoxin</fullName>
    </submittedName>
</protein>
<accession>A0A1I2B1J8</accession>
<dbReference type="Gene3D" id="3.40.30.10">
    <property type="entry name" value="Glutaredoxin"/>
    <property type="match status" value="1"/>
</dbReference>
<name>A0A1I2B1J8_9BACI</name>
<keyword evidence="2" id="KW-1185">Reference proteome</keyword>
<dbReference type="AlphaFoldDB" id="A0A1I2B1J8"/>
<evidence type="ECO:0000313" key="1">
    <source>
        <dbReference type="EMBL" id="SFE50055.1"/>
    </source>
</evidence>
<organism evidence="1 2">
    <name type="scientific">Alteribacillus iranensis</name>
    <dbReference type="NCBI Taxonomy" id="930128"/>
    <lineage>
        <taxon>Bacteria</taxon>
        <taxon>Bacillati</taxon>
        <taxon>Bacillota</taxon>
        <taxon>Bacilli</taxon>
        <taxon>Bacillales</taxon>
        <taxon>Bacillaceae</taxon>
        <taxon>Alteribacillus</taxon>
    </lineage>
</organism>
<reference evidence="1 2" key="1">
    <citation type="submission" date="2016-10" db="EMBL/GenBank/DDBJ databases">
        <authorList>
            <person name="de Groot N.N."/>
        </authorList>
    </citation>
    <scope>NUCLEOTIDE SEQUENCE [LARGE SCALE GENOMIC DNA]</scope>
    <source>
        <strain evidence="1 2">DSM 23995</strain>
    </source>
</reference>
<dbReference type="EMBL" id="FONT01000002">
    <property type="protein sequence ID" value="SFE50055.1"/>
    <property type="molecule type" value="Genomic_DNA"/>
</dbReference>